<feature type="compositionally biased region" description="Polar residues" evidence="1">
    <location>
        <begin position="717"/>
        <end position="740"/>
    </location>
</feature>
<protein>
    <recommendedName>
        <fullName evidence="4">Integrase catalytic domain-containing protein</fullName>
    </recommendedName>
</protein>
<name>A0ABP0HAG0_9DINO</name>
<evidence type="ECO:0000313" key="2">
    <source>
        <dbReference type="EMBL" id="CAK8986882.1"/>
    </source>
</evidence>
<feature type="compositionally biased region" description="Basic and acidic residues" evidence="1">
    <location>
        <begin position="310"/>
        <end position="324"/>
    </location>
</feature>
<dbReference type="SUPFAM" id="SSF56349">
    <property type="entry name" value="DNA breaking-rejoining enzymes"/>
    <property type="match status" value="1"/>
</dbReference>
<feature type="region of interest" description="Disordered" evidence="1">
    <location>
        <begin position="710"/>
        <end position="740"/>
    </location>
</feature>
<evidence type="ECO:0000256" key="1">
    <source>
        <dbReference type="SAM" id="MobiDB-lite"/>
    </source>
</evidence>
<comment type="caution">
    <text evidence="2">The sequence shown here is derived from an EMBL/GenBank/DDBJ whole genome shotgun (WGS) entry which is preliminary data.</text>
</comment>
<sequence>MSPFGIIIIGAGLWMWCRKPAPPGGGGGDAASDIEDDPALLHWRCVLACKGDDDVLVVTPDRDIQPTVLKVGPVYTEIMRMKHNGRLPTGVREDDTYLPKHSDRGDIEHEEMRRLVATAEKQLNSQNRRRVYGKIGLDGKAHLPTGAATPGDAATQLALMDADFSDRRWVAVYSSSGTDIGQEVFPPLDANMLTLGGKAYCAFDQSGVRVTDRSVHEHSSICRALNHMLSYDQLNLPALASAEALNRRWTLIERAHRGRPEAPVYDAAEEFLGVRDSADGSLIDPALALHAARRQASKAEVMKQTRLAAEEKRLSRKGDGKGGKDGGLNSRRARQRVAKRRKLLEGERESVRSLNRLAGFMDESAWPSTPLNFAQRSALWNVHEAHSTRAPPPEAESPQAALRQLLRKKVPSVYDDGGGPGLLVGYERSKVSLPRGQRKPVDLTGLLPQREKEQLQDFRSHMLLSPEEMAAELEKGLDGCCYLDPVLQANKKAYHQFIAGLIECERCIPRAPPLIDRRVAPKLGTGREVTGEELQVVVGHMTAGDGKRKPPREAALDTSLVFEDPLTVKPEIDGEIDKVVQEQHDFPEVDPDHLQEWQWHKLWNSRVVFKEPVHMIEARSVLAAVKHRSRDPHRRRKRITIFNDNLGVVLAVQKGRCHNYGLLRIVRRISAHALASGQRYHLRWLPSERNVADKDSRRWEEAKPVVQVFTKQKTEQRNPSAGPSQLGQVSGKETQKGSTETMTILELASLKDGQRKDYARRLEQFYDFVARHQLPIETEGKLDEAMCDFADELFLNGEDSHAGEKLKAALEYARPEGIREGYLHLPRFKRAMKGWRKLAPNQTRLPMLEVLKSAISGIMIAMRQPQMVLFNEVTYSTYGRPGEILRVQPWDIVAKTSNFSRDVIVLSPLERGESSKAGIFDETLILDDSRAPAPWLGELLKREPKQKIAAQLAEQPLWDFNAAQFLRVWRQCVDILGIPEIAQSPYQNRHGEASRDHLLKLRSVPEIQRRGRWASDASARIYGKPGRLQQAMNQFGQKWSKLGEDARQNFPRYYLNGTVPLPATVRKAVAQIVAA</sequence>
<organism evidence="2 3">
    <name type="scientific">Durusdinium trenchii</name>
    <dbReference type="NCBI Taxonomy" id="1381693"/>
    <lineage>
        <taxon>Eukaryota</taxon>
        <taxon>Sar</taxon>
        <taxon>Alveolata</taxon>
        <taxon>Dinophyceae</taxon>
        <taxon>Suessiales</taxon>
        <taxon>Symbiodiniaceae</taxon>
        <taxon>Durusdinium</taxon>
    </lineage>
</organism>
<reference evidence="2 3" key="1">
    <citation type="submission" date="2024-02" db="EMBL/GenBank/DDBJ databases">
        <authorList>
            <person name="Chen Y."/>
            <person name="Shah S."/>
            <person name="Dougan E. K."/>
            <person name="Thang M."/>
            <person name="Chan C."/>
        </authorList>
    </citation>
    <scope>NUCLEOTIDE SEQUENCE [LARGE SCALE GENOMIC DNA]</scope>
</reference>
<dbReference type="Proteomes" id="UP001642464">
    <property type="component" value="Unassembled WGS sequence"/>
</dbReference>
<dbReference type="EMBL" id="CAXAMM010000292">
    <property type="protein sequence ID" value="CAK8986882.1"/>
    <property type="molecule type" value="Genomic_DNA"/>
</dbReference>
<proteinExistence type="predicted"/>
<evidence type="ECO:0000313" key="3">
    <source>
        <dbReference type="Proteomes" id="UP001642464"/>
    </source>
</evidence>
<keyword evidence="3" id="KW-1185">Reference proteome</keyword>
<accession>A0ABP0HAG0</accession>
<feature type="region of interest" description="Disordered" evidence="1">
    <location>
        <begin position="310"/>
        <end position="344"/>
    </location>
</feature>
<gene>
    <name evidence="2" type="ORF">SCF082_LOCUS739</name>
</gene>
<dbReference type="InterPro" id="IPR011010">
    <property type="entry name" value="DNA_brk_join_enz"/>
</dbReference>
<feature type="compositionally biased region" description="Basic residues" evidence="1">
    <location>
        <begin position="331"/>
        <end position="342"/>
    </location>
</feature>
<evidence type="ECO:0008006" key="4">
    <source>
        <dbReference type="Google" id="ProtNLM"/>
    </source>
</evidence>